<dbReference type="Proteomes" id="UP000192790">
    <property type="component" value="Unassembled WGS sequence"/>
</dbReference>
<sequence length="156" mass="16945">MKIGIIVFSRTGHTLSVAEKLRDTLAAAGHEVRLERVTAEGGDPGKGGAVRLTGTPAVEPYDACVFASPVEGFSLAQPMKLYLKQIGSLKGKKTGFFVTRHLTPKWMGGSRSIAQMENACREKGAEIGKFGMITWKDEELRERQTTETVALLSGMF</sequence>
<keyword evidence="2" id="KW-1185">Reference proteome</keyword>
<dbReference type="AlphaFoldDB" id="A0A1W2C9Z5"/>
<evidence type="ECO:0000313" key="1">
    <source>
        <dbReference type="EMBL" id="SMC81969.1"/>
    </source>
</evidence>
<reference evidence="1 2" key="1">
    <citation type="submission" date="2017-04" db="EMBL/GenBank/DDBJ databases">
        <authorList>
            <person name="Afonso C.L."/>
            <person name="Miller P.J."/>
            <person name="Scott M.A."/>
            <person name="Spackman E."/>
            <person name="Goraichik I."/>
            <person name="Dimitrov K.M."/>
            <person name="Suarez D.L."/>
            <person name="Swayne D.E."/>
        </authorList>
    </citation>
    <scope>NUCLEOTIDE SEQUENCE [LARGE SCALE GENOMIC DNA]</scope>
    <source>
        <strain evidence="1 2">DSM 12816</strain>
    </source>
</reference>
<dbReference type="STRING" id="1122930.SAMN02745168_2685"/>
<dbReference type="SUPFAM" id="SSF52218">
    <property type="entry name" value="Flavoproteins"/>
    <property type="match status" value="1"/>
</dbReference>
<proteinExistence type="predicted"/>
<dbReference type="EMBL" id="FWXW01000008">
    <property type="protein sequence ID" value="SMC81969.1"/>
    <property type="molecule type" value="Genomic_DNA"/>
</dbReference>
<accession>A0A1W2C9Z5</accession>
<dbReference type="InterPro" id="IPR029039">
    <property type="entry name" value="Flavoprotein-like_sf"/>
</dbReference>
<gene>
    <name evidence="1" type="ORF">SAMN02745168_2685</name>
</gene>
<dbReference type="OrthoDB" id="411306at2"/>
<evidence type="ECO:0008006" key="3">
    <source>
        <dbReference type="Google" id="ProtNLM"/>
    </source>
</evidence>
<organism evidence="1 2">
    <name type="scientific">Papillibacter cinnamivorans DSM 12816</name>
    <dbReference type="NCBI Taxonomy" id="1122930"/>
    <lineage>
        <taxon>Bacteria</taxon>
        <taxon>Bacillati</taxon>
        <taxon>Bacillota</taxon>
        <taxon>Clostridia</taxon>
        <taxon>Eubacteriales</taxon>
        <taxon>Oscillospiraceae</taxon>
        <taxon>Papillibacter</taxon>
    </lineage>
</organism>
<evidence type="ECO:0000313" key="2">
    <source>
        <dbReference type="Proteomes" id="UP000192790"/>
    </source>
</evidence>
<dbReference type="RefSeq" id="WP_084235349.1">
    <property type="nucleotide sequence ID" value="NZ_FWXW01000008.1"/>
</dbReference>
<protein>
    <recommendedName>
        <fullName evidence="3">Flavodoxin</fullName>
    </recommendedName>
</protein>
<name>A0A1W2C9Z5_9FIRM</name>
<dbReference type="Gene3D" id="3.40.50.360">
    <property type="match status" value="1"/>
</dbReference>